<dbReference type="Pfam" id="PF09072">
    <property type="entry name" value="TMA7"/>
    <property type="match status" value="1"/>
</dbReference>
<accession>A0AAN6LSY5</accession>
<feature type="region of interest" description="Disordered" evidence="1">
    <location>
        <begin position="57"/>
        <end position="157"/>
    </location>
</feature>
<dbReference type="Proteomes" id="UP001280581">
    <property type="component" value="Unassembled WGS sequence"/>
</dbReference>
<dbReference type="InterPro" id="IPR015157">
    <property type="entry name" value="TMA7"/>
</dbReference>
<comment type="caution">
    <text evidence="2">The sequence shown here is derived from an EMBL/GenBank/DDBJ whole genome shotgun (WGS) entry which is preliminary data.</text>
</comment>
<dbReference type="EMBL" id="WVTA01000010">
    <property type="protein sequence ID" value="KAK3203868.1"/>
    <property type="molecule type" value="Genomic_DNA"/>
</dbReference>
<evidence type="ECO:0000313" key="3">
    <source>
        <dbReference type="Proteomes" id="UP001280581"/>
    </source>
</evidence>
<sequence>MRAGPQVHCPQSTRGPWTDRGRPLLTYISGAPRLATLSHTVFFAVPQHSAPHLLVRDSPQAPSLTDARAKVRPTSHTPPKPTNVHVAKMPSGQGAGTNPIHNKKPKAAKKELDDDDKAYLAKQQADKKAREEMAKKAGGKGPMNTGQQGIKKSGKKK</sequence>
<dbReference type="AlphaFoldDB" id="A0AAN6LSY5"/>
<name>A0AAN6LSY5_9PLEO</name>
<evidence type="ECO:0000256" key="1">
    <source>
        <dbReference type="SAM" id="MobiDB-lite"/>
    </source>
</evidence>
<evidence type="ECO:0000313" key="2">
    <source>
        <dbReference type="EMBL" id="KAK3203868.1"/>
    </source>
</evidence>
<dbReference type="PANTHER" id="PTHR28632">
    <property type="entry name" value="TRANSLATION MACHINERY-ASSOCIATED PROTEIN 7"/>
    <property type="match status" value="1"/>
</dbReference>
<organism evidence="2 3">
    <name type="scientific">Pseudopithomyces chartarum</name>
    <dbReference type="NCBI Taxonomy" id="1892770"/>
    <lineage>
        <taxon>Eukaryota</taxon>
        <taxon>Fungi</taxon>
        <taxon>Dikarya</taxon>
        <taxon>Ascomycota</taxon>
        <taxon>Pezizomycotina</taxon>
        <taxon>Dothideomycetes</taxon>
        <taxon>Pleosporomycetidae</taxon>
        <taxon>Pleosporales</taxon>
        <taxon>Massarineae</taxon>
        <taxon>Didymosphaeriaceae</taxon>
        <taxon>Pseudopithomyces</taxon>
    </lineage>
</organism>
<evidence type="ECO:0008006" key="4">
    <source>
        <dbReference type="Google" id="ProtNLM"/>
    </source>
</evidence>
<proteinExistence type="predicted"/>
<protein>
    <recommendedName>
        <fullName evidence="4">Translation machinery associated TMA7</fullName>
    </recommendedName>
</protein>
<gene>
    <name evidence="2" type="ORF">GRF29_106g869067</name>
</gene>
<feature type="compositionally biased region" description="Basic and acidic residues" evidence="1">
    <location>
        <begin position="124"/>
        <end position="135"/>
    </location>
</feature>
<feature type="region of interest" description="Disordered" evidence="1">
    <location>
        <begin position="1"/>
        <end position="21"/>
    </location>
</feature>
<keyword evidence="3" id="KW-1185">Reference proteome</keyword>
<reference evidence="2 3" key="1">
    <citation type="submission" date="2021-02" db="EMBL/GenBank/DDBJ databases">
        <title>Genome assembly of Pseudopithomyces chartarum.</title>
        <authorList>
            <person name="Jauregui R."/>
            <person name="Singh J."/>
            <person name="Voisey C."/>
        </authorList>
    </citation>
    <scope>NUCLEOTIDE SEQUENCE [LARGE SCALE GENOMIC DNA]</scope>
    <source>
        <strain evidence="2 3">AGR01</strain>
    </source>
</reference>